<accession>A0A2K9N973</accession>
<organism evidence="2 3">
    <name type="scientific">Niveispirillum cyanobacteriorum</name>
    <dbReference type="NCBI Taxonomy" id="1612173"/>
    <lineage>
        <taxon>Bacteria</taxon>
        <taxon>Pseudomonadati</taxon>
        <taxon>Pseudomonadota</taxon>
        <taxon>Alphaproteobacteria</taxon>
        <taxon>Rhodospirillales</taxon>
        <taxon>Azospirillaceae</taxon>
        <taxon>Niveispirillum</taxon>
    </lineage>
</organism>
<dbReference type="PANTHER" id="PTHR44086:SF10">
    <property type="entry name" value="THIOSULFATE SULFURTRANSFERASE_RHODANESE-LIKE DOMAIN-CONTAINING PROTEIN 3"/>
    <property type="match status" value="1"/>
</dbReference>
<dbReference type="OrthoDB" id="9807812at2"/>
<dbReference type="GO" id="GO:0004792">
    <property type="term" value="F:thiosulfate-cyanide sulfurtransferase activity"/>
    <property type="evidence" value="ECO:0007669"/>
    <property type="project" value="TreeGrafter"/>
</dbReference>
<dbReference type="SMART" id="SM00450">
    <property type="entry name" value="RHOD"/>
    <property type="match status" value="1"/>
</dbReference>
<dbReference type="Pfam" id="PF00581">
    <property type="entry name" value="Rhodanese"/>
    <property type="match status" value="1"/>
</dbReference>
<feature type="domain" description="Rhodanese" evidence="1">
    <location>
        <begin position="20"/>
        <end position="108"/>
    </location>
</feature>
<protein>
    <submittedName>
        <fullName evidence="2">Sulfurtransferase</fullName>
    </submittedName>
</protein>
<dbReference type="InterPro" id="IPR036873">
    <property type="entry name" value="Rhodanese-like_dom_sf"/>
</dbReference>
<proteinExistence type="predicted"/>
<reference evidence="2 3" key="1">
    <citation type="submission" date="2017-12" db="EMBL/GenBank/DDBJ databases">
        <title>Genomes of bacteria within cyanobacterial aggregates.</title>
        <authorList>
            <person name="Cai H."/>
        </authorList>
    </citation>
    <scope>NUCLEOTIDE SEQUENCE [LARGE SCALE GENOMIC DNA]</scope>
    <source>
        <strain evidence="2 3">TH16</strain>
    </source>
</reference>
<dbReference type="PROSITE" id="PS50206">
    <property type="entry name" value="RHODANESE_3"/>
    <property type="match status" value="1"/>
</dbReference>
<dbReference type="KEGG" id="ncb:C0V82_05260"/>
<dbReference type="PANTHER" id="PTHR44086">
    <property type="entry name" value="THIOSULFATE SULFURTRANSFERASE RDL2, MITOCHONDRIAL-RELATED"/>
    <property type="match status" value="1"/>
</dbReference>
<dbReference type="EMBL" id="CP025611">
    <property type="protein sequence ID" value="AUN29693.1"/>
    <property type="molecule type" value="Genomic_DNA"/>
</dbReference>
<gene>
    <name evidence="2" type="ORF">C0V82_05260</name>
</gene>
<evidence type="ECO:0000259" key="1">
    <source>
        <dbReference type="PROSITE" id="PS50206"/>
    </source>
</evidence>
<evidence type="ECO:0000313" key="2">
    <source>
        <dbReference type="EMBL" id="AUN29693.1"/>
    </source>
</evidence>
<dbReference type="InterPro" id="IPR001763">
    <property type="entry name" value="Rhodanese-like_dom"/>
</dbReference>
<dbReference type="AlphaFoldDB" id="A0A2K9N973"/>
<keyword evidence="3" id="KW-1185">Reference proteome</keyword>
<dbReference type="CDD" id="cd00158">
    <property type="entry name" value="RHOD"/>
    <property type="match status" value="1"/>
</dbReference>
<keyword evidence="2" id="KW-0808">Transferase</keyword>
<name>A0A2K9N973_9PROT</name>
<dbReference type="Proteomes" id="UP000234752">
    <property type="component" value="Chromosome eg_1"/>
</dbReference>
<sequence length="120" mass="13022">MERRPMLKEHSPTTVHDMVADRSILLVDVREPQEFAAARIHGAVLFPLSSFDPTSLPAPDAVRVVFHCGSGKRSAMAVARCQQAGIQHTEHMAGGIQAWMAARLPTITLDPASGGVIDRR</sequence>
<dbReference type="Gene3D" id="3.40.250.10">
    <property type="entry name" value="Rhodanese-like domain"/>
    <property type="match status" value="1"/>
</dbReference>
<evidence type="ECO:0000313" key="3">
    <source>
        <dbReference type="Proteomes" id="UP000234752"/>
    </source>
</evidence>
<dbReference type="SUPFAM" id="SSF52821">
    <property type="entry name" value="Rhodanese/Cell cycle control phosphatase"/>
    <property type="match status" value="1"/>
</dbReference>